<name>A0A255ERU9_9ACTN</name>
<gene>
    <name evidence="2" type="ORF">CGZ91_02065</name>
</gene>
<dbReference type="Proteomes" id="UP000216300">
    <property type="component" value="Unassembled WGS sequence"/>
</dbReference>
<evidence type="ECO:0000313" key="3">
    <source>
        <dbReference type="Proteomes" id="UP000216300"/>
    </source>
</evidence>
<dbReference type="PANTHER" id="PTHR30634:SF16">
    <property type="entry name" value="OUTER-MEMBRANE LIPOPROTEIN LOLB"/>
    <property type="match status" value="1"/>
</dbReference>
<dbReference type="InterPro" id="IPR036465">
    <property type="entry name" value="vWFA_dom_sf"/>
</dbReference>
<keyword evidence="3" id="KW-1185">Reference proteome</keyword>
<evidence type="ECO:0008006" key="4">
    <source>
        <dbReference type="Google" id="ProtNLM"/>
    </source>
</evidence>
<dbReference type="OrthoDB" id="9789979at2"/>
<accession>A0A255ERU9</accession>
<dbReference type="EMBL" id="NMVJ01000001">
    <property type="protein sequence ID" value="OYN92315.1"/>
    <property type="molecule type" value="Genomic_DNA"/>
</dbReference>
<dbReference type="InterPro" id="IPR008912">
    <property type="entry name" value="Uncharacterised_CoxE"/>
</dbReference>
<sequence length="383" mass="41309">MTDPTDTNPTDPLDPERLRRWRLVLGAGSEALGDLDAASADQDRALTFLYDRETNAGQRSAPGAHRRGAGRGPSTMTVPEWINTLHELFPAAVVETLEADALDRYGLTDVVTTLEALERVQPSEHLLAAILQTKHLMNADVLAAARTIVRKVVADLLERLRPEIRQSILGKRDPQRRSHHHVAANFDPHRTIRANLKHLDPATGKLIIAEPIFAARTRRESQKWQTIMVVDQSGSMASSVIHSAVTAAIFHGIGALRSHLVVFDTDVVDLSADVADPVELLMQVQLGGGTDIARAMAYAETLVSEPRRAIVCLITDLYEGGSAWFGDGTPRGADLAEALVGAALRTTPRTGRGCRRTSLPASRTAPGSSGTSSTGKLLSEGWG</sequence>
<proteinExistence type="predicted"/>
<comment type="caution">
    <text evidence="2">The sequence shown here is derived from an EMBL/GenBank/DDBJ whole genome shotgun (WGS) entry which is preliminary data.</text>
</comment>
<dbReference type="AlphaFoldDB" id="A0A255ERU9"/>
<feature type="region of interest" description="Disordered" evidence="1">
    <location>
        <begin position="53"/>
        <end position="75"/>
    </location>
</feature>
<dbReference type="PANTHER" id="PTHR30634">
    <property type="entry name" value="OUTER MEMBRANE LOLAB LIPOPROTEIN INSERTION APPARATUS"/>
    <property type="match status" value="1"/>
</dbReference>
<evidence type="ECO:0000256" key="1">
    <source>
        <dbReference type="SAM" id="MobiDB-lite"/>
    </source>
</evidence>
<dbReference type="InterPro" id="IPR050458">
    <property type="entry name" value="LolB"/>
</dbReference>
<feature type="region of interest" description="Disordered" evidence="1">
    <location>
        <begin position="348"/>
        <end position="383"/>
    </location>
</feature>
<dbReference type="Pfam" id="PF05762">
    <property type="entry name" value="VWA_CoxE"/>
    <property type="match status" value="1"/>
</dbReference>
<evidence type="ECO:0000313" key="2">
    <source>
        <dbReference type="EMBL" id="OYN92315.1"/>
    </source>
</evidence>
<dbReference type="SUPFAM" id="SSF53300">
    <property type="entry name" value="vWA-like"/>
    <property type="match status" value="1"/>
</dbReference>
<dbReference type="RefSeq" id="WP_094452298.1">
    <property type="nucleotide sequence ID" value="NZ_NMVJ01000001.1"/>
</dbReference>
<protein>
    <recommendedName>
        <fullName evidence="4">VWA domain-containing protein</fullName>
    </recommendedName>
</protein>
<dbReference type="Gene3D" id="3.40.50.410">
    <property type="entry name" value="von Willebrand factor, type A domain"/>
    <property type="match status" value="1"/>
</dbReference>
<reference evidence="2 3" key="1">
    <citation type="submission" date="2017-07" db="EMBL/GenBank/DDBJ databases">
        <title>Draft whole genome sequences of clinical Proprionibacteriaceae strains.</title>
        <authorList>
            <person name="Bernier A.-M."/>
            <person name="Bernard K."/>
            <person name="Domingo M.-C."/>
        </authorList>
    </citation>
    <scope>NUCLEOTIDE SEQUENCE [LARGE SCALE GENOMIC DNA]</scope>
    <source>
        <strain evidence="2 3">NML 150081</strain>
    </source>
</reference>
<organism evidence="2 3">
    <name type="scientific">Parenemella sanctibonifatiensis</name>
    <dbReference type="NCBI Taxonomy" id="2016505"/>
    <lineage>
        <taxon>Bacteria</taxon>
        <taxon>Bacillati</taxon>
        <taxon>Actinomycetota</taxon>
        <taxon>Actinomycetes</taxon>
        <taxon>Propionibacteriales</taxon>
        <taxon>Propionibacteriaceae</taxon>
        <taxon>Parenemella</taxon>
    </lineage>
</organism>